<feature type="binding site" evidence="3">
    <location>
        <position position="62"/>
    </location>
    <ligand>
        <name>Mg(2+)</name>
        <dbReference type="ChEBI" id="CHEBI:18420"/>
        <label>1</label>
    </ligand>
</feature>
<dbReference type="Proteomes" id="UP000298274">
    <property type="component" value="Chromosome"/>
</dbReference>
<reference evidence="6" key="1">
    <citation type="submission" date="2019-04" db="EMBL/GenBank/DDBJ databases">
        <title>Complete genome sequence of Pseudomonas veronii strain PVy, a versatile degrader capable of using multiple contaminants as sole carbon sources.</title>
        <authorList>
            <person name="Lopez-Echartea E."/>
            <person name="Ridl J."/>
            <person name="Pajer P."/>
            <person name="Strejcek M."/>
            <person name="Suman J."/>
            <person name="Uhlik O."/>
        </authorList>
    </citation>
    <scope>NUCLEOTIDE SEQUENCE [LARGE SCALE GENOMIC DNA]</scope>
    <source>
        <strain evidence="6">Pvy</strain>
    </source>
</reference>
<reference evidence="4 7" key="2">
    <citation type="journal article" date="2020" name="Front. Microbiol.">
        <title>Genetic Organization of the aprX-lipA2 Operon Affects the Proteolytic Potential of Pseudomonas Species in Milk.</title>
        <authorList>
            <person name="Maier C."/>
            <person name="Huptas C."/>
            <person name="von Neubeck M."/>
            <person name="Scherer S."/>
            <person name="Wenning M."/>
            <person name="Lucking G."/>
        </authorList>
    </citation>
    <scope>NUCLEOTIDE SEQUENCE [LARGE SCALE GENOMIC DNA]</scope>
    <source>
        <strain evidence="4 7">WS 4671</strain>
    </source>
</reference>
<feature type="binding site" evidence="3">
    <location>
        <position position="61"/>
    </location>
    <ligand>
        <name>Mg(2+)</name>
        <dbReference type="ChEBI" id="CHEBI:18420"/>
        <label>1</label>
    </ligand>
</feature>
<feature type="binding site" evidence="3">
    <location>
        <position position="288"/>
    </location>
    <ligand>
        <name>Mg(2+)</name>
        <dbReference type="ChEBI" id="CHEBI:18420"/>
        <label>1</label>
    </ligand>
</feature>
<dbReference type="OrthoDB" id="9798107at2"/>
<dbReference type="RefSeq" id="WP_046382377.1">
    <property type="nucleotide sequence ID" value="NZ_CBDFBJ010000034.1"/>
</dbReference>
<keyword evidence="3" id="KW-0479">Metal-binding</keyword>
<evidence type="ECO:0000313" key="5">
    <source>
        <dbReference type="EMBL" id="QCG66316.1"/>
    </source>
</evidence>
<comment type="similarity">
    <text evidence="1">Belongs to the ADP-ribosylglycohydrolase family.</text>
</comment>
<evidence type="ECO:0000313" key="7">
    <source>
        <dbReference type="Proteomes" id="UP000552560"/>
    </source>
</evidence>
<evidence type="ECO:0000256" key="2">
    <source>
        <dbReference type="ARBA" id="ARBA00022801"/>
    </source>
</evidence>
<dbReference type="Gene3D" id="1.10.4080.10">
    <property type="entry name" value="ADP-ribosylation/Crystallin J1"/>
    <property type="match status" value="1"/>
</dbReference>
<dbReference type="PANTHER" id="PTHR16222">
    <property type="entry name" value="ADP-RIBOSYLGLYCOHYDROLASE"/>
    <property type="match status" value="1"/>
</dbReference>
<dbReference type="Pfam" id="PF03747">
    <property type="entry name" value="ADP_ribosyl_GH"/>
    <property type="match status" value="1"/>
</dbReference>
<dbReference type="EMBL" id="JAAQWE010000031">
    <property type="protein sequence ID" value="NMX99931.1"/>
    <property type="molecule type" value="Genomic_DNA"/>
</dbReference>
<evidence type="ECO:0000313" key="4">
    <source>
        <dbReference type="EMBL" id="NMX99931.1"/>
    </source>
</evidence>
<accession>A0A0R3ADB1</accession>
<feature type="binding site" evidence="3">
    <location>
        <position position="285"/>
    </location>
    <ligand>
        <name>Mg(2+)</name>
        <dbReference type="ChEBI" id="CHEBI:18420"/>
        <label>1</label>
    </ligand>
</feature>
<dbReference type="InterPro" id="IPR005502">
    <property type="entry name" value="Ribosyl_crysJ1"/>
</dbReference>
<dbReference type="GO" id="GO:0016787">
    <property type="term" value="F:hydrolase activity"/>
    <property type="evidence" value="ECO:0007669"/>
    <property type="project" value="UniProtKB-KW"/>
</dbReference>
<sequence>MSAHNRALGAFYGLALGDALGMPTQSLSREQVRARFGAITGLEDADADQPIAPNMPAGSITDDTEQAILVGELLVEGQGTIEPSVLARRLIDWEARMRAKGSQDLLGPSTKRAIDMILAGHTPEESGRYGTTNGAAMRIAPVGIAADVSDPAPFIRAVIQACQVTHNTSLGISSAAAVAAVVSAGINGADLGAALNIGSQIAQQAERHGHWVAGGRIATRIGWARTLSVASGDKALFADLLYELIGTSVASQESVVVSFALAQQVAVGEMNAFEALCVAASLGGDTDTIAAILGAMLGACLGMQCWPAAMIEQVQRVNGLALQPLVEGLLSLRQALQASALAH</sequence>
<keyword evidence="3" id="KW-0460">Magnesium</keyword>
<evidence type="ECO:0000256" key="1">
    <source>
        <dbReference type="ARBA" id="ARBA00010702"/>
    </source>
</evidence>
<organism evidence="4 7">
    <name type="scientific">Pseudomonas veronii</name>
    <dbReference type="NCBI Taxonomy" id="76761"/>
    <lineage>
        <taxon>Bacteria</taxon>
        <taxon>Pseudomonadati</taxon>
        <taxon>Pseudomonadota</taxon>
        <taxon>Gammaproteobacteria</taxon>
        <taxon>Pseudomonadales</taxon>
        <taxon>Pseudomonadaceae</taxon>
        <taxon>Pseudomonas</taxon>
    </lineage>
</organism>
<dbReference type="Proteomes" id="UP000552560">
    <property type="component" value="Unassembled WGS sequence"/>
</dbReference>
<dbReference type="SUPFAM" id="SSF101478">
    <property type="entry name" value="ADP-ribosylglycohydrolase"/>
    <property type="match status" value="1"/>
</dbReference>
<name>A0A0R3ADB1_PSEVE</name>
<feature type="binding site" evidence="3">
    <location>
        <position position="63"/>
    </location>
    <ligand>
        <name>Mg(2+)</name>
        <dbReference type="ChEBI" id="CHEBI:18420"/>
        <label>1</label>
    </ligand>
</feature>
<comment type="cofactor">
    <cofactor evidence="3">
        <name>Mg(2+)</name>
        <dbReference type="ChEBI" id="CHEBI:18420"/>
    </cofactor>
    <text evidence="3">Binds 2 magnesium ions per subunit.</text>
</comment>
<dbReference type="InterPro" id="IPR036705">
    <property type="entry name" value="Ribosyl_crysJ1_sf"/>
</dbReference>
<dbReference type="GO" id="GO:0046872">
    <property type="term" value="F:metal ion binding"/>
    <property type="evidence" value="ECO:0007669"/>
    <property type="project" value="UniProtKB-KW"/>
</dbReference>
<proteinExistence type="inferred from homology"/>
<evidence type="ECO:0000256" key="3">
    <source>
        <dbReference type="PIRSR" id="PIRSR605502-1"/>
    </source>
</evidence>
<reference evidence="5" key="3">
    <citation type="submission" date="2020-01" db="EMBL/GenBank/DDBJ databases">
        <title>Complete genome sequence of Pseudomonas veronii strain PVy, a versatile degrader capable of using multiple contaminants as sole carbon sources.</title>
        <authorList>
            <person name="Lopez-Echartea E."/>
            <person name="Ridl J."/>
            <person name="Pajer P."/>
            <person name="Strejcek M."/>
            <person name="Suman J."/>
            <person name="Uhlik O."/>
        </authorList>
    </citation>
    <scope>NUCLEOTIDE SEQUENCE</scope>
    <source>
        <strain evidence="5">Pvy</strain>
    </source>
</reference>
<dbReference type="InterPro" id="IPR050792">
    <property type="entry name" value="ADP-ribosylglycohydrolase"/>
</dbReference>
<keyword evidence="2 4" id="KW-0378">Hydrolase</keyword>
<gene>
    <name evidence="5" type="ORF">E4167_15670</name>
    <name evidence="4" type="ORF">HBO43_25415</name>
</gene>
<evidence type="ECO:0000313" key="6">
    <source>
        <dbReference type="Proteomes" id="UP000298274"/>
    </source>
</evidence>
<protein>
    <submittedName>
        <fullName evidence="4">ADP-ribosylglycohydrolase</fullName>
    </submittedName>
</protein>
<dbReference type="AlphaFoldDB" id="A0A0R3ADB1"/>
<feature type="binding site" evidence="3">
    <location>
        <position position="287"/>
    </location>
    <ligand>
        <name>Mg(2+)</name>
        <dbReference type="ChEBI" id="CHEBI:18420"/>
        <label>1</label>
    </ligand>
</feature>
<dbReference type="PANTHER" id="PTHR16222:SF24">
    <property type="entry name" value="ADP-RIBOSYLHYDROLASE ARH3"/>
    <property type="match status" value="1"/>
</dbReference>
<dbReference type="EMBL" id="CP039631">
    <property type="protein sequence ID" value="QCG66316.1"/>
    <property type="molecule type" value="Genomic_DNA"/>
</dbReference>